<name>A0ACC1D2D3_9NEOP</name>
<sequence length="1203" mass="138061">MSNTEQVYNVLEDTAELLRKTQVNLKKCPKQRLTKGYVQTRIECIEEYWSTFKKAHQELIRLTSREQRANLSYFANDEYFLLEDIYLSMSGDLKDMLAAHSAMSAGPSRTPDDSVESQAYTQVKLPRIQLPTFSGNYEEWPAFNDLYVSLIHDNPSLTNVQKLYYLKSSIVGEAAALLKHIQITDPSYQQAWDTLKQRYGNKRLIVNSLLKRFFSQKKCSAQTATQLKGLFDTTNEVMNSLQNLKVPTDSWDPIIIFLVVQKLDPDSHKEWEHFSYSQKEEELPSWNDLKKFLESKFRTLELVTPSSSLVKDRIGREKVFHVSMSEKCCIMCKESHALYRCKEFTKMQPSERSQYAQDNKLCYNCLSPGHSAFKCHSHMSCHICRRRHHSLLHQSKSDIVDESALPLEPMQPTSSLHADVEESLALTAMASTQEVERKICLLGTAVVKIVGENGHTTVVKALIDSGSQACFISEKATQALKLERKAVNLIVTGMESMEVQVKQKVKVQVLSQWEDDFEIPIEAYVMSKHLKVNIPSQAHPVNEWPHLKEINLADPNFLESGTLDLLLGVEEYTKILQQGLIKGPSGTPCAQRTNLGWIVMGGTNLKIKTRNKSLVAISNVEPNIEDLLKTIWEIDTDTKRMLTKEEQRCENIYEKTHSRNKEGRYIIRLPFKTEKPQCIEGNTRDTAIKRFMQLENKFRRNLQLKEEYKKVIEDYKDLKHLEEIPSNEIENKSVYLPHHAVIRQDKETTRTRVVFDASSKGSNGVALNDELLAGPVLQEDLRNLIMRWRMHAICFVSDIEKMYRMILVSPEDANYQRIVWRNNPSEEIKDYRLLTVTFGTTSAPYLAVKTLKQLAVDEGNNFPEAARILNEDFFIDDCMSGSDDVSGAIQVSKDLKELLRRGGFKLKKWASNNSEFMQALEPNERSTKVNLQLKLDGVIKALGIQWNLGKDRLEYKLTLPVISNKITKRSILSDIQKLFDPLGWISPCIVLAKILIQKLWLERVNWDQDLEYKLAEEWKTIRSDLEYVDEIYIERWLGVSTSNKKTIQLHGFCDASMQAYAAVLYCRVQNLDGSCKICLVAARTRVAPLKTISLPRLELCGALLLSKLLRQVSKAMRISNSQIFAWTDSSIVLSWLFGEPSRWKPFIANRVVEITSNVNCSQWYHVQSEDNPADIASRVFEKKTKWPIFGLSIVCPKNTYIHT</sequence>
<organism evidence="1 2">
    <name type="scientific">Dendrolimus kikuchii</name>
    <dbReference type="NCBI Taxonomy" id="765133"/>
    <lineage>
        <taxon>Eukaryota</taxon>
        <taxon>Metazoa</taxon>
        <taxon>Ecdysozoa</taxon>
        <taxon>Arthropoda</taxon>
        <taxon>Hexapoda</taxon>
        <taxon>Insecta</taxon>
        <taxon>Pterygota</taxon>
        <taxon>Neoptera</taxon>
        <taxon>Endopterygota</taxon>
        <taxon>Lepidoptera</taxon>
        <taxon>Glossata</taxon>
        <taxon>Ditrysia</taxon>
        <taxon>Bombycoidea</taxon>
        <taxon>Lasiocampidae</taxon>
        <taxon>Dendrolimus</taxon>
    </lineage>
</organism>
<evidence type="ECO:0000313" key="1">
    <source>
        <dbReference type="EMBL" id="KAJ0177547.1"/>
    </source>
</evidence>
<accession>A0ACC1D2D3</accession>
<evidence type="ECO:0000313" key="2">
    <source>
        <dbReference type="Proteomes" id="UP000824533"/>
    </source>
</evidence>
<dbReference type="EMBL" id="CM034397">
    <property type="protein sequence ID" value="KAJ0177547.1"/>
    <property type="molecule type" value="Genomic_DNA"/>
</dbReference>
<dbReference type="Proteomes" id="UP000824533">
    <property type="component" value="Linkage Group LG11"/>
</dbReference>
<proteinExistence type="predicted"/>
<comment type="caution">
    <text evidence="1">The sequence shown here is derived from an EMBL/GenBank/DDBJ whole genome shotgun (WGS) entry which is preliminary data.</text>
</comment>
<reference evidence="1 2" key="1">
    <citation type="journal article" date="2021" name="Front. Genet.">
        <title>Chromosome-Level Genome Assembly Reveals Significant Gene Expansion in the Toll and IMD Signaling Pathways of Dendrolimus kikuchii.</title>
        <authorList>
            <person name="Zhou J."/>
            <person name="Wu P."/>
            <person name="Xiong Z."/>
            <person name="Liu N."/>
            <person name="Zhao N."/>
            <person name="Ji M."/>
            <person name="Qiu Y."/>
            <person name="Yang B."/>
        </authorList>
    </citation>
    <scope>NUCLEOTIDE SEQUENCE [LARGE SCALE GENOMIC DNA]</scope>
    <source>
        <strain evidence="1">Ann1</strain>
    </source>
</reference>
<protein>
    <submittedName>
        <fullName evidence="1">Uncharacterized protein</fullName>
    </submittedName>
</protein>
<keyword evidence="2" id="KW-1185">Reference proteome</keyword>
<gene>
    <name evidence="1" type="ORF">K1T71_006420</name>
</gene>